<sequence>MVGPLLLTSAQGANDDPDPCNTTSSDQDPLPDAHACLVGRVTLALRSADHEQPLGDQVMEEERQDKDEAIEKTEEDICLLESFENSSGYNDLNSIALRSSYNKHAALLKQNSIRWAQRARLMWLRNGDFNTAFFHNQARIRGHRNKISAIVNDQGDMIVNNLVLVENS</sequence>
<accession>A0A9D5HPK3</accession>
<organism evidence="2 3">
    <name type="scientific">Dioscorea zingiberensis</name>
    <dbReference type="NCBI Taxonomy" id="325984"/>
    <lineage>
        <taxon>Eukaryota</taxon>
        <taxon>Viridiplantae</taxon>
        <taxon>Streptophyta</taxon>
        <taxon>Embryophyta</taxon>
        <taxon>Tracheophyta</taxon>
        <taxon>Spermatophyta</taxon>
        <taxon>Magnoliopsida</taxon>
        <taxon>Liliopsida</taxon>
        <taxon>Dioscoreales</taxon>
        <taxon>Dioscoreaceae</taxon>
        <taxon>Dioscorea</taxon>
    </lineage>
</organism>
<proteinExistence type="predicted"/>
<gene>
    <name evidence="2" type="ORF">J5N97_011432</name>
</gene>
<dbReference type="EMBL" id="JAGGNH010000002">
    <property type="protein sequence ID" value="KAJ0983177.1"/>
    <property type="molecule type" value="Genomic_DNA"/>
</dbReference>
<evidence type="ECO:0000256" key="1">
    <source>
        <dbReference type="SAM" id="MobiDB-lite"/>
    </source>
</evidence>
<reference evidence="2" key="2">
    <citation type="journal article" date="2022" name="Hortic Res">
        <title>The genome of Dioscorea zingiberensis sheds light on the biosynthesis, origin and evolution of the medicinally important diosgenin saponins.</title>
        <authorList>
            <person name="Li Y."/>
            <person name="Tan C."/>
            <person name="Li Z."/>
            <person name="Guo J."/>
            <person name="Li S."/>
            <person name="Chen X."/>
            <person name="Wang C."/>
            <person name="Dai X."/>
            <person name="Yang H."/>
            <person name="Song W."/>
            <person name="Hou L."/>
            <person name="Xu J."/>
            <person name="Tong Z."/>
            <person name="Xu A."/>
            <person name="Yuan X."/>
            <person name="Wang W."/>
            <person name="Yang Q."/>
            <person name="Chen L."/>
            <person name="Sun Z."/>
            <person name="Wang K."/>
            <person name="Pan B."/>
            <person name="Chen J."/>
            <person name="Bao Y."/>
            <person name="Liu F."/>
            <person name="Qi X."/>
            <person name="Gang D.R."/>
            <person name="Wen J."/>
            <person name="Li J."/>
        </authorList>
    </citation>
    <scope>NUCLEOTIDE SEQUENCE</scope>
    <source>
        <strain evidence="2">Dzin_1.0</strain>
    </source>
</reference>
<evidence type="ECO:0000313" key="2">
    <source>
        <dbReference type="EMBL" id="KAJ0983177.1"/>
    </source>
</evidence>
<dbReference type="Proteomes" id="UP001085076">
    <property type="component" value="Miscellaneous, Linkage group lg02"/>
</dbReference>
<protein>
    <submittedName>
        <fullName evidence="2">Uncharacterized protein</fullName>
    </submittedName>
</protein>
<reference evidence="2" key="1">
    <citation type="submission" date="2021-03" db="EMBL/GenBank/DDBJ databases">
        <authorList>
            <person name="Li Z."/>
            <person name="Yang C."/>
        </authorList>
    </citation>
    <scope>NUCLEOTIDE SEQUENCE</scope>
    <source>
        <strain evidence="2">Dzin_1.0</strain>
        <tissue evidence="2">Leaf</tissue>
    </source>
</reference>
<keyword evidence="3" id="KW-1185">Reference proteome</keyword>
<evidence type="ECO:0000313" key="3">
    <source>
        <dbReference type="Proteomes" id="UP001085076"/>
    </source>
</evidence>
<dbReference type="AlphaFoldDB" id="A0A9D5HPK3"/>
<dbReference type="OrthoDB" id="1935089at2759"/>
<feature type="compositionally biased region" description="Basic and acidic residues" evidence="1">
    <location>
        <begin position="60"/>
        <end position="70"/>
    </location>
</feature>
<feature type="region of interest" description="Disordered" evidence="1">
    <location>
        <begin position="1"/>
        <end position="32"/>
    </location>
</feature>
<comment type="caution">
    <text evidence="2">The sequence shown here is derived from an EMBL/GenBank/DDBJ whole genome shotgun (WGS) entry which is preliminary data.</text>
</comment>
<feature type="region of interest" description="Disordered" evidence="1">
    <location>
        <begin position="49"/>
        <end position="70"/>
    </location>
</feature>
<name>A0A9D5HPK3_9LILI</name>